<dbReference type="GeneID" id="63921353"/>
<feature type="compositionally biased region" description="Low complexity" evidence="1">
    <location>
        <begin position="110"/>
        <end position="122"/>
    </location>
</feature>
<dbReference type="AlphaFoldDB" id="A0A074VTA3"/>
<dbReference type="Proteomes" id="UP000030672">
    <property type="component" value="Unassembled WGS sequence"/>
</dbReference>
<evidence type="ECO:0000313" key="2">
    <source>
        <dbReference type="EMBL" id="KEQ64010.1"/>
    </source>
</evidence>
<protein>
    <submittedName>
        <fullName evidence="2">Uncharacterized protein</fullName>
    </submittedName>
</protein>
<dbReference type="RefSeq" id="XP_040881033.1">
    <property type="nucleotide sequence ID" value="XM_041027980.1"/>
</dbReference>
<proteinExistence type="predicted"/>
<organism evidence="2 3">
    <name type="scientific">Aureobasidium melanogenum (strain CBS 110374)</name>
    <name type="common">Aureobasidium pullulans var. melanogenum</name>
    <dbReference type="NCBI Taxonomy" id="1043003"/>
    <lineage>
        <taxon>Eukaryota</taxon>
        <taxon>Fungi</taxon>
        <taxon>Dikarya</taxon>
        <taxon>Ascomycota</taxon>
        <taxon>Pezizomycotina</taxon>
        <taxon>Dothideomycetes</taxon>
        <taxon>Dothideomycetidae</taxon>
        <taxon>Dothideales</taxon>
        <taxon>Saccotheciaceae</taxon>
        <taxon>Aureobasidium</taxon>
    </lineage>
</organism>
<keyword evidence="3" id="KW-1185">Reference proteome</keyword>
<name>A0A074VTA3_AURM1</name>
<feature type="region of interest" description="Disordered" evidence="1">
    <location>
        <begin position="42"/>
        <end position="170"/>
    </location>
</feature>
<dbReference type="HOGENOM" id="CLU_1570305_0_0_1"/>
<evidence type="ECO:0000313" key="3">
    <source>
        <dbReference type="Proteomes" id="UP000030672"/>
    </source>
</evidence>
<sequence>MSNPADPYLISQSPEYLGGERGAFPLGSSHLAAVAAATAVSTPHSRVGGGALRAKTSAPHLGRGISKPAATSRRPLPSTTRPAFPFSVRGRKSVGGPIFEHGGWRPGEHSSPTVPLSVSSSPDAFGPAQHAIVQLQRPQQLPQQLPQQQHFSTDKDWRSFGPGPQHQPQR</sequence>
<gene>
    <name evidence="2" type="ORF">M437DRAFT_83706</name>
</gene>
<accession>A0A074VTA3</accession>
<reference evidence="2 3" key="1">
    <citation type="journal article" date="2014" name="BMC Genomics">
        <title>Genome sequencing of four Aureobasidium pullulans varieties: biotechnological potential, stress tolerance, and description of new species.</title>
        <authorList>
            <person name="Gostin Ar C."/>
            <person name="Ohm R.A."/>
            <person name="Kogej T."/>
            <person name="Sonjak S."/>
            <person name="Turk M."/>
            <person name="Zajc J."/>
            <person name="Zalar P."/>
            <person name="Grube M."/>
            <person name="Sun H."/>
            <person name="Han J."/>
            <person name="Sharma A."/>
            <person name="Chiniquy J."/>
            <person name="Ngan C.Y."/>
            <person name="Lipzen A."/>
            <person name="Barry K."/>
            <person name="Grigoriev I.V."/>
            <person name="Gunde-Cimerman N."/>
        </authorList>
    </citation>
    <scope>NUCLEOTIDE SEQUENCE [LARGE SCALE GENOMIC DNA]</scope>
    <source>
        <strain evidence="2 3">CBS 110374</strain>
    </source>
</reference>
<dbReference type="EMBL" id="KL584830">
    <property type="protein sequence ID" value="KEQ64010.1"/>
    <property type="molecule type" value="Genomic_DNA"/>
</dbReference>
<evidence type="ECO:0000256" key="1">
    <source>
        <dbReference type="SAM" id="MobiDB-lite"/>
    </source>
</evidence>
<feature type="compositionally biased region" description="Low complexity" evidence="1">
    <location>
        <begin position="134"/>
        <end position="149"/>
    </location>
</feature>